<comment type="function">
    <text evidence="1">Responsible for the formation of the pyrimidine heterocycle in the thiamine biosynthesis pathway. Catalyzes the formation of hydroxymethylpyrimidine phosphate (HMP-P) from histidine and pyridoxal phosphate (PLP). The protein uses PLP and the active site histidine to form HMP-P, generating an inactive enzyme. The enzyme can only undergo a single turnover, which suggests it is a suicide enzyme.</text>
</comment>
<dbReference type="SUPFAM" id="SSF53850">
    <property type="entry name" value="Periplasmic binding protein-like II"/>
    <property type="match status" value="1"/>
</dbReference>
<dbReference type="InterPro" id="IPR027939">
    <property type="entry name" value="NMT1/THI5"/>
</dbReference>
<accession>A0A081BMS1</accession>
<keyword evidence="6" id="KW-0479">Metal-binding</keyword>
<dbReference type="Proteomes" id="UP000030700">
    <property type="component" value="Unassembled WGS sequence"/>
</dbReference>
<dbReference type="GO" id="GO:0046872">
    <property type="term" value="F:metal ion binding"/>
    <property type="evidence" value="ECO:0007669"/>
    <property type="project" value="UniProtKB-KW"/>
</dbReference>
<evidence type="ECO:0000256" key="10">
    <source>
        <dbReference type="ARBA" id="ARBA00033171"/>
    </source>
</evidence>
<evidence type="ECO:0000259" key="12">
    <source>
        <dbReference type="Pfam" id="PF09084"/>
    </source>
</evidence>
<evidence type="ECO:0000256" key="3">
    <source>
        <dbReference type="ARBA" id="ARBA00009406"/>
    </source>
</evidence>
<evidence type="ECO:0000256" key="5">
    <source>
        <dbReference type="ARBA" id="ARBA00022679"/>
    </source>
</evidence>
<name>A0A081BMS1_9BACT</name>
<evidence type="ECO:0000256" key="9">
    <source>
        <dbReference type="ARBA" id="ARBA00023004"/>
    </source>
</evidence>
<keyword evidence="8" id="KW-0784">Thiamine biosynthesis</keyword>
<evidence type="ECO:0000256" key="7">
    <source>
        <dbReference type="ARBA" id="ARBA00022898"/>
    </source>
</evidence>
<comment type="catalytic activity">
    <reaction evidence="11">
        <text>N(6)-(pyridoxal phosphate)-L-lysyl-[4-amino-5-hydroxymethyl-2-methylpyrimidine phosphate synthase] + L-histidyl-[4-amino-5-hydroxymethyl-2-methylpyrimidine phosphate synthase] + 2 Fe(3+) + 4 H2O = L-lysyl-[4-amino-5-hydroxymethyl-2-methylpyrimidine phosphate synthase] + (2S)-2-amino-5-hydroxy-4-oxopentanoyl-[4-amino-5-hydroxymethyl-2-methylpyrimidine phosphate synthase] + 4-amino-2-methyl-5-(phosphooxymethyl)pyrimidine + 3-oxopropanoate + 2 Fe(2+) + 2 H(+)</text>
        <dbReference type="Rhea" id="RHEA:65756"/>
        <dbReference type="Rhea" id="RHEA-COMP:16892"/>
        <dbReference type="Rhea" id="RHEA-COMP:16893"/>
        <dbReference type="Rhea" id="RHEA-COMP:16894"/>
        <dbReference type="Rhea" id="RHEA-COMP:16895"/>
        <dbReference type="ChEBI" id="CHEBI:15377"/>
        <dbReference type="ChEBI" id="CHEBI:15378"/>
        <dbReference type="ChEBI" id="CHEBI:29033"/>
        <dbReference type="ChEBI" id="CHEBI:29034"/>
        <dbReference type="ChEBI" id="CHEBI:29969"/>
        <dbReference type="ChEBI" id="CHEBI:29979"/>
        <dbReference type="ChEBI" id="CHEBI:33190"/>
        <dbReference type="ChEBI" id="CHEBI:58354"/>
        <dbReference type="ChEBI" id="CHEBI:143915"/>
        <dbReference type="ChEBI" id="CHEBI:157692"/>
    </reaction>
    <physiologicalReaction direction="left-to-right" evidence="11">
        <dbReference type="Rhea" id="RHEA:65757"/>
    </physiologicalReaction>
</comment>
<sequence length="340" mass="38542">MGSWWVQGGLLVNTRKFLSFSVFFCLFMCAESGAESIKIRLPWLHQSQYAGVYVAQEKGFFAQRGVKEIDILQGGPNIRPIDLVSSGSEQFSITGSSPFLNAYAEQRPLKIVATFDQTHAFCYFARKDYNINAPADFKGKRVGHKIMHEHNLIALLASAGLTKEDVELVPAPPGLSLFFTDDPNTVVPIWPGHAADEPLQAEERGIAINYFFPEQYDNIPRIGNLLFTSKGFDAEHPEIVEQVVAALLDGWKYAFEHEDEAVAITLKYMNSTNPDDERHQKNMLRKMKTFMVVDAYGGKIGWNQQERWQAVLDRFLKERPGVSFALDDILTNRYVEAYYQ</sequence>
<feature type="domain" description="SsuA/THI5-like" evidence="12">
    <location>
        <begin position="47"/>
        <end position="261"/>
    </location>
</feature>
<dbReference type="AlphaFoldDB" id="A0A081BMS1"/>
<dbReference type="EMBL" id="DF820457">
    <property type="protein sequence ID" value="GAK51687.1"/>
    <property type="molecule type" value="Genomic_DNA"/>
</dbReference>
<evidence type="ECO:0000256" key="4">
    <source>
        <dbReference type="ARBA" id="ARBA00011738"/>
    </source>
</evidence>
<reference evidence="13" key="1">
    <citation type="journal article" date="2015" name="PeerJ">
        <title>First genomic representation of candidate bacterial phylum KSB3 points to enhanced environmental sensing as a trigger of wastewater bulking.</title>
        <authorList>
            <person name="Sekiguchi Y."/>
            <person name="Ohashi A."/>
            <person name="Parks D.H."/>
            <person name="Yamauchi T."/>
            <person name="Tyson G.W."/>
            <person name="Hugenholtz P."/>
        </authorList>
    </citation>
    <scope>NUCLEOTIDE SEQUENCE [LARGE SCALE GENOMIC DNA]</scope>
</reference>
<keyword evidence="7" id="KW-0663">Pyridoxal phosphate</keyword>
<organism evidence="13">
    <name type="scientific">Candidatus Moduliflexus flocculans</name>
    <dbReference type="NCBI Taxonomy" id="1499966"/>
    <lineage>
        <taxon>Bacteria</taxon>
        <taxon>Candidatus Moduliflexota</taxon>
        <taxon>Candidatus Moduliflexia</taxon>
        <taxon>Candidatus Moduliflexales</taxon>
        <taxon>Candidatus Moduliflexaceae</taxon>
    </lineage>
</organism>
<evidence type="ECO:0000256" key="11">
    <source>
        <dbReference type="ARBA" id="ARBA00048179"/>
    </source>
</evidence>
<dbReference type="STRING" id="1499966.U14_02932"/>
<protein>
    <recommendedName>
        <fullName evidence="10">Thiamine pyrimidine synthase</fullName>
    </recommendedName>
</protein>
<dbReference type="GO" id="GO:0016740">
    <property type="term" value="F:transferase activity"/>
    <property type="evidence" value="ECO:0007669"/>
    <property type="project" value="UniProtKB-KW"/>
</dbReference>
<comment type="pathway">
    <text evidence="2">Cofactor biosynthesis; thiamine diphosphate biosynthesis.</text>
</comment>
<keyword evidence="9" id="KW-0408">Iron</keyword>
<dbReference type="Gene3D" id="3.40.190.10">
    <property type="entry name" value="Periplasmic binding protein-like II"/>
    <property type="match status" value="2"/>
</dbReference>
<dbReference type="PANTHER" id="PTHR31528:SF1">
    <property type="entry name" value="4-AMINO-5-HYDROXYMETHYL-2-METHYLPYRIMIDINE PHOSPHATE SYNTHASE THI11-RELATED"/>
    <property type="match status" value="1"/>
</dbReference>
<evidence type="ECO:0000256" key="8">
    <source>
        <dbReference type="ARBA" id="ARBA00022977"/>
    </source>
</evidence>
<comment type="subunit">
    <text evidence="4">Homodimer.</text>
</comment>
<gene>
    <name evidence="13" type="ORF">U14_02932</name>
</gene>
<proteinExistence type="inferred from homology"/>
<keyword evidence="14" id="KW-1185">Reference proteome</keyword>
<dbReference type="HOGENOM" id="CLU_028871_1_3_0"/>
<evidence type="ECO:0000256" key="2">
    <source>
        <dbReference type="ARBA" id="ARBA00004948"/>
    </source>
</evidence>
<dbReference type="Pfam" id="PF09084">
    <property type="entry name" value="NMT1"/>
    <property type="match status" value="1"/>
</dbReference>
<comment type="similarity">
    <text evidence="3">Belongs to the NMT1/THI5 family.</text>
</comment>
<dbReference type="InterPro" id="IPR015168">
    <property type="entry name" value="SsuA/THI5"/>
</dbReference>
<dbReference type="PANTHER" id="PTHR31528">
    <property type="entry name" value="4-AMINO-5-HYDROXYMETHYL-2-METHYLPYRIMIDINE PHOSPHATE SYNTHASE THI11-RELATED"/>
    <property type="match status" value="1"/>
</dbReference>
<evidence type="ECO:0000256" key="6">
    <source>
        <dbReference type="ARBA" id="ARBA00022723"/>
    </source>
</evidence>
<evidence type="ECO:0000313" key="14">
    <source>
        <dbReference type="Proteomes" id="UP000030700"/>
    </source>
</evidence>
<evidence type="ECO:0000313" key="13">
    <source>
        <dbReference type="EMBL" id="GAK51687.1"/>
    </source>
</evidence>
<dbReference type="GO" id="GO:0009228">
    <property type="term" value="P:thiamine biosynthetic process"/>
    <property type="evidence" value="ECO:0007669"/>
    <property type="project" value="UniProtKB-KW"/>
</dbReference>
<keyword evidence="5" id="KW-0808">Transferase</keyword>
<evidence type="ECO:0000256" key="1">
    <source>
        <dbReference type="ARBA" id="ARBA00003469"/>
    </source>
</evidence>